<comment type="catalytic activity">
    <reaction evidence="1">
        <text>Hydrolysis of (1-&gt;4)-beta-linkages between N-acetylmuramic acid and N-acetyl-D-glucosamine residues in a peptidoglycan and between N-acetyl-D-glucosamine residues in chitodextrins.</text>
        <dbReference type="EC" id="3.2.1.17"/>
    </reaction>
</comment>
<keyword evidence="4" id="KW-0929">Antimicrobial</keyword>
<dbReference type="SMART" id="SM00263">
    <property type="entry name" value="LYZ1"/>
    <property type="match status" value="1"/>
</dbReference>
<feature type="chain" id="PRO_5002808212" description="lysozyme" evidence="10">
    <location>
        <begin position="32"/>
        <end position="171"/>
    </location>
</feature>
<proteinExistence type="inferred from homology"/>
<reference evidence="11 12" key="1">
    <citation type="journal article" date="2007" name="Nature">
        <title>Evolution of genes and genomes on the Drosophila phylogeny.</title>
        <authorList>
            <consortium name="Drosophila 12 Genomes Consortium"/>
            <person name="Clark A.G."/>
            <person name="Eisen M.B."/>
            <person name="Smith D.R."/>
            <person name="Bergman C.M."/>
            <person name="Oliver B."/>
            <person name="Markow T.A."/>
            <person name="Kaufman T.C."/>
            <person name="Kellis M."/>
            <person name="Gelbart W."/>
            <person name="Iyer V.N."/>
            <person name="Pollard D.A."/>
            <person name="Sackton T.B."/>
            <person name="Larracuente A.M."/>
            <person name="Singh N.D."/>
            <person name="Abad J.P."/>
            <person name="Abt D.N."/>
            <person name="Adryan B."/>
            <person name="Aguade M."/>
            <person name="Akashi H."/>
            <person name="Anderson W.W."/>
            <person name="Aquadro C.F."/>
            <person name="Ardell D.H."/>
            <person name="Arguello R."/>
            <person name="Artieri C.G."/>
            <person name="Barbash D.A."/>
            <person name="Barker D."/>
            <person name="Barsanti P."/>
            <person name="Batterham P."/>
            <person name="Batzoglou S."/>
            <person name="Begun D."/>
            <person name="Bhutkar A."/>
            <person name="Blanco E."/>
            <person name="Bosak S.A."/>
            <person name="Bradley R.K."/>
            <person name="Brand A.D."/>
            <person name="Brent M.R."/>
            <person name="Brooks A.N."/>
            <person name="Brown R.H."/>
            <person name="Butlin R.K."/>
            <person name="Caggese C."/>
            <person name="Calvi B.R."/>
            <person name="Bernardo de Carvalho A."/>
            <person name="Caspi A."/>
            <person name="Castrezana S."/>
            <person name="Celniker S.E."/>
            <person name="Chang J.L."/>
            <person name="Chapple C."/>
            <person name="Chatterji S."/>
            <person name="Chinwalla A."/>
            <person name="Civetta A."/>
            <person name="Clifton S.W."/>
            <person name="Comeron J.M."/>
            <person name="Costello J.C."/>
            <person name="Coyne J.A."/>
            <person name="Daub J."/>
            <person name="David R.G."/>
            <person name="Delcher A.L."/>
            <person name="Delehaunty K."/>
            <person name="Do C.B."/>
            <person name="Ebling H."/>
            <person name="Edwards K."/>
            <person name="Eickbush T."/>
            <person name="Evans J.D."/>
            <person name="Filipski A."/>
            <person name="Findeiss S."/>
            <person name="Freyhult E."/>
            <person name="Fulton L."/>
            <person name="Fulton R."/>
            <person name="Garcia A.C."/>
            <person name="Gardiner A."/>
            <person name="Garfield D.A."/>
            <person name="Garvin B.E."/>
            <person name="Gibson G."/>
            <person name="Gilbert D."/>
            <person name="Gnerre S."/>
            <person name="Godfrey J."/>
            <person name="Good R."/>
            <person name="Gotea V."/>
            <person name="Gravely B."/>
            <person name="Greenberg A.J."/>
            <person name="Griffiths-Jones S."/>
            <person name="Gross S."/>
            <person name="Guigo R."/>
            <person name="Gustafson E.A."/>
            <person name="Haerty W."/>
            <person name="Hahn M.W."/>
            <person name="Halligan D.L."/>
            <person name="Halpern A.L."/>
            <person name="Halter G.M."/>
            <person name="Han M.V."/>
            <person name="Heger A."/>
            <person name="Hillier L."/>
            <person name="Hinrichs A.S."/>
            <person name="Holmes I."/>
            <person name="Hoskins R.A."/>
            <person name="Hubisz M.J."/>
            <person name="Hultmark D."/>
            <person name="Huntley M.A."/>
            <person name="Jaffe D.B."/>
            <person name="Jagadeeshan S."/>
            <person name="Jeck W.R."/>
            <person name="Johnson J."/>
            <person name="Jones C.D."/>
            <person name="Jordan W.C."/>
            <person name="Karpen G.H."/>
            <person name="Kataoka E."/>
            <person name="Keightley P.D."/>
            <person name="Kheradpour P."/>
            <person name="Kirkness E.F."/>
            <person name="Koerich L.B."/>
            <person name="Kristiansen K."/>
            <person name="Kudrna D."/>
            <person name="Kulathinal R.J."/>
            <person name="Kumar S."/>
            <person name="Kwok R."/>
            <person name="Lander E."/>
            <person name="Langley C.H."/>
            <person name="Lapoint R."/>
            <person name="Lazzaro B.P."/>
            <person name="Lee S.J."/>
            <person name="Levesque L."/>
            <person name="Li R."/>
            <person name="Lin C.F."/>
            <person name="Lin M.F."/>
            <person name="Lindblad-Toh K."/>
            <person name="Llopart A."/>
            <person name="Long M."/>
            <person name="Low L."/>
            <person name="Lozovsky E."/>
            <person name="Lu J."/>
            <person name="Luo M."/>
            <person name="Machado C.A."/>
            <person name="Makalowski W."/>
            <person name="Marzo M."/>
            <person name="Matsuda M."/>
            <person name="Matzkin L."/>
            <person name="McAllister B."/>
            <person name="McBride C.S."/>
            <person name="McKernan B."/>
            <person name="McKernan K."/>
            <person name="Mendez-Lago M."/>
            <person name="Minx P."/>
            <person name="Mollenhauer M.U."/>
            <person name="Montooth K."/>
            <person name="Mount S.M."/>
            <person name="Mu X."/>
            <person name="Myers E."/>
            <person name="Negre B."/>
            <person name="Newfeld S."/>
            <person name="Nielsen R."/>
            <person name="Noor M.A."/>
            <person name="O'Grady P."/>
            <person name="Pachter L."/>
            <person name="Papaceit M."/>
            <person name="Parisi M.J."/>
            <person name="Parisi M."/>
            <person name="Parts L."/>
            <person name="Pedersen J.S."/>
            <person name="Pesole G."/>
            <person name="Phillippy A.M."/>
            <person name="Ponting C.P."/>
            <person name="Pop M."/>
            <person name="Porcelli D."/>
            <person name="Powell J.R."/>
            <person name="Prohaska S."/>
            <person name="Pruitt K."/>
            <person name="Puig M."/>
            <person name="Quesneville H."/>
            <person name="Ram K.R."/>
            <person name="Rand D."/>
            <person name="Rasmussen M.D."/>
            <person name="Reed L.K."/>
            <person name="Reenan R."/>
            <person name="Reily A."/>
            <person name="Remington K.A."/>
            <person name="Rieger T.T."/>
            <person name="Ritchie M.G."/>
            <person name="Robin C."/>
            <person name="Rogers Y.H."/>
            <person name="Rohde C."/>
            <person name="Rozas J."/>
            <person name="Rubenfield M.J."/>
            <person name="Ruiz A."/>
            <person name="Russo S."/>
            <person name="Salzberg S.L."/>
            <person name="Sanchez-Gracia A."/>
            <person name="Saranga D.J."/>
            <person name="Sato H."/>
            <person name="Schaeffer S.W."/>
            <person name="Schatz M.C."/>
            <person name="Schlenke T."/>
            <person name="Schwartz R."/>
            <person name="Segarra C."/>
            <person name="Singh R.S."/>
            <person name="Sirot L."/>
            <person name="Sirota M."/>
            <person name="Sisneros N.B."/>
            <person name="Smith C.D."/>
            <person name="Smith T.F."/>
            <person name="Spieth J."/>
            <person name="Stage D.E."/>
            <person name="Stark A."/>
            <person name="Stephan W."/>
            <person name="Strausberg R.L."/>
            <person name="Strempel S."/>
            <person name="Sturgill D."/>
            <person name="Sutton G."/>
            <person name="Sutton G.G."/>
            <person name="Tao W."/>
            <person name="Teichmann S."/>
            <person name="Tobari Y.N."/>
            <person name="Tomimura Y."/>
            <person name="Tsolas J.M."/>
            <person name="Valente V.L."/>
            <person name="Venter E."/>
            <person name="Venter J.C."/>
            <person name="Vicario S."/>
            <person name="Vieira F.G."/>
            <person name="Vilella A.J."/>
            <person name="Villasante A."/>
            <person name="Walenz B."/>
            <person name="Wang J."/>
            <person name="Wasserman M."/>
            <person name="Watts T."/>
            <person name="Wilson D."/>
            <person name="Wilson R.K."/>
            <person name="Wing R.A."/>
            <person name="Wolfner M.F."/>
            <person name="Wong A."/>
            <person name="Wong G.K."/>
            <person name="Wu C.I."/>
            <person name="Wu G."/>
            <person name="Yamamoto D."/>
            <person name="Yang H.P."/>
            <person name="Yang S.P."/>
            <person name="Yorke J.A."/>
            <person name="Yoshida K."/>
            <person name="Zdobnov E."/>
            <person name="Zhang P."/>
            <person name="Zhang Y."/>
            <person name="Zimin A.V."/>
            <person name="Baldwin J."/>
            <person name="Abdouelleil A."/>
            <person name="Abdulkadir J."/>
            <person name="Abebe A."/>
            <person name="Abera B."/>
            <person name="Abreu J."/>
            <person name="Acer S.C."/>
            <person name="Aftuck L."/>
            <person name="Alexander A."/>
            <person name="An P."/>
            <person name="Anderson E."/>
            <person name="Anderson S."/>
            <person name="Arachi H."/>
            <person name="Azer M."/>
            <person name="Bachantsang P."/>
            <person name="Barry A."/>
            <person name="Bayul T."/>
            <person name="Berlin A."/>
            <person name="Bessette D."/>
            <person name="Bloom T."/>
            <person name="Blye J."/>
            <person name="Boguslavskiy L."/>
            <person name="Bonnet C."/>
            <person name="Boukhgalter B."/>
            <person name="Bourzgui I."/>
            <person name="Brown A."/>
            <person name="Cahill P."/>
            <person name="Channer S."/>
            <person name="Cheshatsang Y."/>
            <person name="Chuda L."/>
            <person name="Citroen M."/>
            <person name="Collymore A."/>
            <person name="Cooke P."/>
            <person name="Costello M."/>
            <person name="D'Aco K."/>
            <person name="Daza R."/>
            <person name="De Haan G."/>
            <person name="DeGray S."/>
            <person name="DeMaso C."/>
            <person name="Dhargay N."/>
            <person name="Dooley K."/>
            <person name="Dooley E."/>
            <person name="Doricent M."/>
            <person name="Dorje P."/>
            <person name="Dorjee K."/>
            <person name="Dupes A."/>
            <person name="Elong R."/>
            <person name="Falk J."/>
            <person name="Farina A."/>
            <person name="Faro S."/>
            <person name="Ferguson D."/>
            <person name="Fisher S."/>
            <person name="Foley C.D."/>
            <person name="Franke A."/>
            <person name="Friedrich D."/>
            <person name="Gadbois L."/>
            <person name="Gearin G."/>
            <person name="Gearin C.R."/>
            <person name="Giannoukos G."/>
            <person name="Goode T."/>
            <person name="Graham J."/>
            <person name="Grandbois E."/>
            <person name="Grewal S."/>
            <person name="Gyaltsen K."/>
            <person name="Hafez N."/>
            <person name="Hagos B."/>
            <person name="Hall J."/>
            <person name="Henson C."/>
            <person name="Hollinger A."/>
            <person name="Honan T."/>
            <person name="Huard M.D."/>
            <person name="Hughes L."/>
            <person name="Hurhula B."/>
            <person name="Husby M.E."/>
            <person name="Kamat A."/>
            <person name="Kanga B."/>
            <person name="Kashin S."/>
            <person name="Khazanovich D."/>
            <person name="Kisner P."/>
            <person name="Lance K."/>
            <person name="Lara M."/>
            <person name="Lee W."/>
            <person name="Lennon N."/>
            <person name="Letendre F."/>
            <person name="LeVine R."/>
            <person name="Lipovsky A."/>
            <person name="Liu X."/>
            <person name="Liu J."/>
            <person name="Liu S."/>
            <person name="Lokyitsang T."/>
            <person name="Lokyitsang Y."/>
            <person name="Lubonja R."/>
            <person name="Lui A."/>
            <person name="MacDonald P."/>
            <person name="Magnisalis V."/>
            <person name="Maru K."/>
            <person name="Matthews C."/>
            <person name="McCusker W."/>
            <person name="McDonough S."/>
            <person name="Mehta T."/>
            <person name="Meldrim J."/>
            <person name="Meneus L."/>
            <person name="Mihai O."/>
            <person name="Mihalev A."/>
            <person name="Mihova T."/>
            <person name="Mittelman R."/>
            <person name="Mlenga V."/>
            <person name="Montmayeur A."/>
            <person name="Mulrain L."/>
            <person name="Navidi A."/>
            <person name="Naylor J."/>
            <person name="Negash T."/>
            <person name="Nguyen T."/>
            <person name="Nguyen N."/>
            <person name="Nicol R."/>
            <person name="Norbu C."/>
            <person name="Norbu N."/>
            <person name="Novod N."/>
            <person name="O'Neill B."/>
            <person name="Osman S."/>
            <person name="Markiewicz E."/>
            <person name="Oyono O.L."/>
            <person name="Patti C."/>
            <person name="Phunkhang P."/>
            <person name="Pierre F."/>
            <person name="Priest M."/>
            <person name="Raghuraman S."/>
            <person name="Rege F."/>
            <person name="Reyes R."/>
            <person name="Rise C."/>
            <person name="Rogov P."/>
            <person name="Ross K."/>
            <person name="Ryan E."/>
            <person name="Settipalli S."/>
            <person name="Shea T."/>
            <person name="Sherpa N."/>
            <person name="Shi L."/>
            <person name="Shih D."/>
            <person name="Sparrow T."/>
            <person name="Spaulding J."/>
            <person name="Stalker J."/>
            <person name="Stange-Thomann N."/>
            <person name="Stavropoulos S."/>
            <person name="Stone C."/>
            <person name="Strader C."/>
            <person name="Tesfaye S."/>
            <person name="Thomson T."/>
            <person name="Thoulutsang Y."/>
            <person name="Thoulutsang D."/>
            <person name="Topham K."/>
            <person name="Topping I."/>
            <person name="Tsamla T."/>
            <person name="Vassiliev H."/>
            <person name="Vo A."/>
            <person name="Wangchuk T."/>
            <person name="Wangdi T."/>
            <person name="Weiand M."/>
            <person name="Wilkinson J."/>
            <person name="Wilson A."/>
            <person name="Yadav S."/>
            <person name="Young G."/>
            <person name="Yu Q."/>
            <person name="Zembek L."/>
            <person name="Zhong D."/>
            <person name="Zimmer A."/>
            <person name="Zwirko Z."/>
            <person name="Jaffe D.B."/>
            <person name="Alvarez P."/>
            <person name="Brockman W."/>
            <person name="Butler J."/>
            <person name="Chin C."/>
            <person name="Gnerre S."/>
            <person name="Grabherr M."/>
            <person name="Kleber M."/>
            <person name="Mauceli E."/>
            <person name="MacCallum I."/>
        </authorList>
    </citation>
    <scope>NUCLEOTIDE SEQUENCE [LARGE SCALE GENOMIC DNA]</scope>
    <source>
        <strain evidence="12">Tucson 15287-2541.00</strain>
    </source>
</reference>
<keyword evidence="5" id="KW-0081">Bacteriolytic enzyme</keyword>
<protein>
    <recommendedName>
        <fullName evidence="3">lysozyme</fullName>
        <ecNumber evidence="3">3.2.1.17</ecNumber>
    </recommendedName>
</protein>
<dbReference type="PROSITE" id="PS51348">
    <property type="entry name" value="GLYCOSYL_HYDROL_F22_2"/>
    <property type="match status" value="1"/>
</dbReference>
<gene>
    <name evidence="11" type="primary">Dgri\GH21144</name>
    <name evidence="11" type="ORF">Dgri_GH21144</name>
</gene>
<dbReference type="PANTHER" id="PTHR11407:SF36">
    <property type="entry name" value="GEO02684P1-RELATED"/>
    <property type="match status" value="1"/>
</dbReference>
<dbReference type="Proteomes" id="UP000001070">
    <property type="component" value="Unassembled WGS sequence"/>
</dbReference>
<feature type="signal peptide" evidence="10">
    <location>
        <begin position="1"/>
        <end position="31"/>
    </location>
</feature>
<evidence type="ECO:0000256" key="9">
    <source>
        <dbReference type="RuleBase" id="RU004440"/>
    </source>
</evidence>
<dbReference type="SMR" id="B4J6D4"/>
<dbReference type="EMBL" id="CH916367">
    <property type="protein sequence ID" value="EDW00907.1"/>
    <property type="molecule type" value="Genomic_DNA"/>
</dbReference>
<keyword evidence="8" id="KW-0326">Glycosidase</keyword>
<dbReference type="KEGG" id="dgr:6559446"/>
<dbReference type="CDD" id="cd16899">
    <property type="entry name" value="LYZ_C_invert"/>
    <property type="match status" value="1"/>
</dbReference>
<dbReference type="OrthoDB" id="17373at2759"/>
<evidence type="ECO:0000313" key="11">
    <source>
        <dbReference type="EMBL" id="EDW00907.1"/>
    </source>
</evidence>
<evidence type="ECO:0000256" key="7">
    <source>
        <dbReference type="ARBA" id="ARBA00023157"/>
    </source>
</evidence>
<dbReference type="InterPro" id="IPR001916">
    <property type="entry name" value="Glyco_hydro_22"/>
</dbReference>
<evidence type="ECO:0000256" key="3">
    <source>
        <dbReference type="ARBA" id="ARBA00012732"/>
    </source>
</evidence>
<dbReference type="Pfam" id="PF00062">
    <property type="entry name" value="Lys"/>
    <property type="match status" value="1"/>
</dbReference>
<dbReference type="AlphaFoldDB" id="B4J6D4"/>
<name>B4J6D4_DROGR</name>
<dbReference type="EC" id="3.2.1.17" evidence="3"/>
<dbReference type="STRING" id="7222.B4J6D4"/>
<dbReference type="InterPro" id="IPR023346">
    <property type="entry name" value="Lysozyme-like_dom_sf"/>
</dbReference>
<dbReference type="FunFam" id="1.10.530.10:FF:000001">
    <property type="entry name" value="Lysozyme C"/>
    <property type="match status" value="1"/>
</dbReference>
<comment type="similarity">
    <text evidence="2 9">Belongs to the glycosyl hydrolase 22 family.</text>
</comment>
<dbReference type="PANTHER" id="PTHR11407">
    <property type="entry name" value="LYSOZYME C"/>
    <property type="match status" value="1"/>
</dbReference>
<keyword evidence="6 10" id="KW-0732">Signal</keyword>
<accession>B4J6D4</accession>
<dbReference type="PhylomeDB" id="B4J6D4"/>
<dbReference type="InParanoid" id="B4J6D4"/>
<evidence type="ECO:0000256" key="8">
    <source>
        <dbReference type="ARBA" id="ARBA00023295"/>
    </source>
</evidence>
<keyword evidence="12" id="KW-1185">Reference proteome</keyword>
<evidence type="ECO:0000256" key="5">
    <source>
        <dbReference type="ARBA" id="ARBA00022638"/>
    </source>
</evidence>
<dbReference type="GO" id="GO:0031640">
    <property type="term" value="P:killing of cells of another organism"/>
    <property type="evidence" value="ECO:0007669"/>
    <property type="project" value="UniProtKB-KW"/>
</dbReference>
<evidence type="ECO:0000256" key="2">
    <source>
        <dbReference type="ARBA" id="ARBA00010859"/>
    </source>
</evidence>
<dbReference type="HOGENOM" id="CLU_111620_2_1_1"/>
<evidence type="ECO:0000313" key="12">
    <source>
        <dbReference type="Proteomes" id="UP000001070"/>
    </source>
</evidence>
<dbReference type="SUPFAM" id="SSF53955">
    <property type="entry name" value="Lysozyme-like"/>
    <property type="match status" value="1"/>
</dbReference>
<dbReference type="GO" id="GO:0003796">
    <property type="term" value="F:lysozyme activity"/>
    <property type="evidence" value="ECO:0007669"/>
    <property type="project" value="UniProtKB-EC"/>
</dbReference>
<keyword evidence="8" id="KW-0378">Hydrolase</keyword>
<sequence length="171" mass="18943">MTNKVAFVKWSALLLGIQLLLLLLMAGASDGKRTFDRCSLAKAMDKLDVPRNQLARWVCIAEHGSHYRTYVIGPPNDDGSTDHGIFQINDRIWCQPSNGQFSYNGCNVNCDALRTDHIDIAMRCAQLIQQDKGWGAWSVFKPKCSGQLPSIKDCFGGKSNHLVGASMHGKF</sequence>
<organism evidence="12">
    <name type="scientific">Drosophila grimshawi</name>
    <name type="common">Hawaiian fruit fly</name>
    <name type="synonym">Idiomyia grimshawi</name>
    <dbReference type="NCBI Taxonomy" id="7222"/>
    <lineage>
        <taxon>Eukaryota</taxon>
        <taxon>Metazoa</taxon>
        <taxon>Ecdysozoa</taxon>
        <taxon>Arthropoda</taxon>
        <taxon>Hexapoda</taxon>
        <taxon>Insecta</taxon>
        <taxon>Pterygota</taxon>
        <taxon>Neoptera</taxon>
        <taxon>Endopterygota</taxon>
        <taxon>Diptera</taxon>
        <taxon>Brachycera</taxon>
        <taxon>Muscomorpha</taxon>
        <taxon>Ephydroidea</taxon>
        <taxon>Drosophilidae</taxon>
        <taxon>Drosophila</taxon>
        <taxon>Hawaiian Drosophila</taxon>
    </lineage>
</organism>
<dbReference type="PRINTS" id="PR00137">
    <property type="entry name" value="LYSOZYME"/>
</dbReference>
<evidence type="ECO:0000256" key="6">
    <source>
        <dbReference type="ARBA" id="ARBA00022729"/>
    </source>
</evidence>
<evidence type="ECO:0000256" key="1">
    <source>
        <dbReference type="ARBA" id="ARBA00000632"/>
    </source>
</evidence>
<keyword evidence="7" id="KW-1015">Disulfide bond</keyword>
<dbReference type="eggNOG" id="ENOG502RZU4">
    <property type="taxonomic scope" value="Eukaryota"/>
</dbReference>
<dbReference type="OMA" id="RYWCKPS"/>
<dbReference type="InterPro" id="IPR000974">
    <property type="entry name" value="Glyco_hydro_22_lys"/>
</dbReference>
<dbReference type="GO" id="GO:0042742">
    <property type="term" value="P:defense response to bacterium"/>
    <property type="evidence" value="ECO:0007669"/>
    <property type="project" value="UniProtKB-KW"/>
</dbReference>
<evidence type="ECO:0000256" key="4">
    <source>
        <dbReference type="ARBA" id="ARBA00022529"/>
    </source>
</evidence>
<dbReference type="PRINTS" id="PR00135">
    <property type="entry name" value="LYZLACT"/>
</dbReference>
<dbReference type="Gene3D" id="1.10.530.10">
    <property type="match status" value="1"/>
</dbReference>
<evidence type="ECO:0000256" key="10">
    <source>
        <dbReference type="SAM" id="SignalP"/>
    </source>
</evidence>